<feature type="non-terminal residue" evidence="2">
    <location>
        <position position="75"/>
    </location>
</feature>
<dbReference type="EMBL" id="FOAZ01000084">
    <property type="protein sequence ID" value="SEM86970.1"/>
    <property type="molecule type" value="Genomic_DNA"/>
</dbReference>
<organism evidence="2 3">
    <name type="scientific">Streptacidiphilus jiangxiensis</name>
    <dbReference type="NCBI Taxonomy" id="235985"/>
    <lineage>
        <taxon>Bacteria</taxon>
        <taxon>Bacillati</taxon>
        <taxon>Actinomycetota</taxon>
        <taxon>Actinomycetes</taxon>
        <taxon>Kitasatosporales</taxon>
        <taxon>Streptomycetaceae</taxon>
        <taxon>Streptacidiphilus</taxon>
    </lineage>
</organism>
<dbReference type="Proteomes" id="UP000183015">
    <property type="component" value="Unassembled WGS sequence"/>
</dbReference>
<keyword evidence="2" id="KW-0503">Monooxygenase</keyword>
<dbReference type="Gene3D" id="3.20.20.30">
    <property type="entry name" value="Luciferase-like domain"/>
    <property type="match status" value="1"/>
</dbReference>
<keyword evidence="3" id="KW-1185">Reference proteome</keyword>
<dbReference type="GO" id="GO:0005829">
    <property type="term" value="C:cytosol"/>
    <property type="evidence" value="ECO:0007669"/>
    <property type="project" value="TreeGrafter"/>
</dbReference>
<proteinExistence type="predicted"/>
<dbReference type="STRING" id="235985.SAMN05414137_1843"/>
<evidence type="ECO:0000259" key="1">
    <source>
        <dbReference type="Pfam" id="PF00296"/>
    </source>
</evidence>
<dbReference type="OrthoDB" id="9780518at2"/>
<dbReference type="SUPFAM" id="SSF51679">
    <property type="entry name" value="Bacterial luciferase-like"/>
    <property type="match status" value="1"/>
</dbReference>
<name>A0A1H8BVU1_STRJI</name>
<reference evidence="3" key="1">
    <citation type="submission" date="2016-10" db="EMBL/GenBank/DDBJ databases">
        <authorList>
            <person name="Varghese N."/>
        </authorList>
    </citation>
    <scope>NUCLEOTIDE SEQUENCE [LARGE SCALE GENOMIC DNA]</scope>
    <source>
        <strain evidence="3">DSM 45096 / BCRC 16803 / CGMCC 4.1857 / CIP 109030 / JCM 12277 / KCTC 19219 / NBRC 100920 / 33214</strain>
    </source>
</reference>
<sequence length="75" mass="7744">MPNTPLAVLDLVPISSGSNAPQALRNSIDLAQHAEDLGYARYWVAEHHLNPGVAGTSPAVVLALTAAATSTIRLG</sequence>
<dbReference type="GO" id="GO:0004497">
    <property type="term" value="F:monooxygenase activity"/>
    <property type="evidence" value="ECO:0007669"/>
    <property type="project" value="UniProtKB-KW"/>
</dbReference>
<protein>
    <submittedName>
        <fullName evidence="2">Luciferase-like monooxygenase</fullName>
    </submittedName>
</protein>
<dbReference type="InterPro" id="IPR011251">
    <property type="entry name" value="Luciferase-like_dom"/>
</dbReference>
<dbReference type="GO" id="GO:0016705">
    <property type="term" value="F:oxidoreductase activity, acting on paired donors, with incorporation or reduction of molecular oxygen"/>
    <property type="evidence" value="ECO:0007669"/>
    <property type="project" value="InterPro"/>
</dbReference>
<dbReference type="AlphaFoldDB" id="A0A1H8BVU1"/>
<evidence type="ECO:0000313" key="2">
    <source>
        <dbReference type="EMBL" id="SEM86970.1"/>
    </source>
</evidence>
<dbReference type="PANTHER" id="PTHR30137">
    <property type="entry name" value="LUCIFERASE-LIKE MONOOXYGENASE"/>
    <property type="match status" value="1"/>
</dbReference>
<dbReference type="RefSeq" id="WP_143094856.1">
    <property type="nucleotide sequence ID" value="NZ_FOAZ01000084.1"/>
</dbReference>
<feature type="domain" description="Luciferase-like" evidence="1">
    <location>
        <begin position="7"/>
        <end position="75"/>
    </location>
</feature>
<gene>
    <name evidence="2" type="ORF">SAMN05414137_1843</name>
</gene>
<keyword evidence="2" id="KW-0560">Oxidoreductase</keyword>
<dbReference type="InterPro" id="IPR050766">
    <property type="entry name" value="Bact_Lucif_Oxidored"/>
</dbReference>
<dbReference type="Pfam" id="PF00296">
    <property type="entry name" value="Bac_luciferase"/>
    <property type="match status" value="1"/>
</dbReference>
<evidence type="ECO:0000313" key="3">
    <source>
        <dbReference type="Proteomes" id="UP000183015"/>
    </source>
</evidence>
<dbReference type="InterPro" id="IPR036661">
    <property type="entry name" value="Luciferase-like_sf"/>
</dbReference>
<accession>A0A1H8BVU1</accession>
<dbReference type="CDD" id="cd00347">
    <property type="entry name" value="Flavin_utilizing_monoxygenases"/>
    <property type="match status" value="1"/>
</dbReference>
<dbReference type="PANTHER" id="PTHR30137:SF6">
    <property type="entry name" value="LUCIFERASE-LIKE MONOOXYGENASE"/>
    <property type="match status" value="1"/>
</dbReference>